<dbReference type="Pfam" id="PF06722">
    <property type="entry name" value="EryCIII-like_C"/>
    <property type="match status" value="1"/>
</dbReference>
<dbReference type="InterPro" id="IPR050426">
    <property type="entry name" value="Glycosyltransferase_28"/>
</dbReference>
<feature type="domain" description="Erythromycin biosynthesis protein CIII-like N-terminal" evidence="6">
    <location>
        <begin position="22"/>
        <end position="258"/>
    </location>
</feature>
<dbReference type="InterPro" id="IPR048284">
    <property type="entry name" value="EryCIII-like_N"/>
</dbReference>
<evidence type="ECO:0000256" key="3">
    <source>
        <dbReference type="ARBA" id="ARBA00022679"/>
    </source>
</evidence>
<dbReference type="PANTHER" id="PTHR48050:SF13">
    <property type="entry name" value="STEROL 3-BETA-GLUCOSYLTRANSFERASE UGT80A2"/>
    <property type="match status" value="1"/>
</dbReference>
<dbReference type="InterPro" id="IPR002213">
    <property type="entry name" value="UDP_glucos_trans"/>
</dbReference>
<organism evidence="7 8">
    <name type="scientific">Streptomyces cellostaticus</name>
    <dbReference type="NCBI Taxonomy" id="67285"/>
    <lineage>
        <taxon>Bacteria</taxon>
        <taxon>Bacillati</taxon>
        <taxon>Actinomycetota</taxon>
        <taxon>Actinomycetes</taxon>
        <taxon>Kitasatosporales</taxon>
        <taxon>Streptomycetaceae</taxon>
        <taxon>Streptomyces</taxon>
    </lineage>
</organism>
<sequence>MRIVFSAMTSKTHFYPLVPLAWACRAAGHEVRVVGSPGLTEITTAAGLTAVPVGEDVDLVGHMSAVGEDMIKYVRSLDFGDAALKTATWDHLLGMQTALTPNLYGLMTPDSLVDGMVEFCRSWQPDLLIWEPLTFAAPIAAKVTGAAHARLLWGPDIVTKARRAFLDLRDRQEPEHREDPFAEWIEWSLSRHGVAPAPEFDEEMAVGQWSIDPVPASMRLDLGLPTVGMRYVDYNGPSVVPDWLREPPTRRRVCLTMGVSGRDSGVEVVTTGELLEAVADIDAEFVATLDAQQLESVPHVPDNVRTVDFVPMHALLPTCDLVAHHGGPGTWHTAAIHGVPQILLPVGWDTDERARGTVESGMGLSVPLPELTADRFRESVLRVLGDPAFREGAARVRDEILSEPAPTEVVGVLEKMTAAHRK</sequence>
<evidence type="ECO:0000256" key="1">
    <source>
        <dbReference type="ARBA" id="ARBA00006962"/>
    </source>
</evidence>
<proteinExistence type="inferred from homology"/>
<dbReference type="Proteomes" id="UP000054241">
    <property type="component" value="Unassembled WGS sequence"/>
</dbReference>
<dbReference type="STRING" id="67285.AQI88_25955"/>
<keyword evidence="8" id="KW-1185">Reference proteome</keyword>
<dbReference type="InterPro" id="IPR010610">
    <property type="entry name" value="EryCIII-like_C"/>
</dbReference>
<evidence type="ECO:0000259" key="5">
    <source>
        <dbReference type="Pfam" id="PF06722"/>
    </source>
</evidence>
<dbReference type="FunFam" id="3.40.50.2000:FF:000072">
    <property type="entry name" value="Glycosyl transferase"/>
    <property type="match status" value="1"/>
</dbReference>
<keyword evidence="2" id="KW-0328">Glycosyltransferase</keyword>
<dbReference type="CDD" id="cd03784">
    <property type="entry name" value="GT1_Gtf-like"/>
    <property type="match status" value="1"/>
</dbReference>
<protein>
    <submittedName>
        <fullName evidence="7">Glycosyl transferase family 28</fullName>
    </submittedName>
</protein>
<evidence type="ECO:0000259" key="6">
    <source>
        <dbReference type="Pfam" id="PF21036"/>
    </source>
</evidence>
<reference evidence="7 8" key="1">
    <citation type="submission" date="2015-10" db="EMBL/GenBank/DDBJ databases">
        <title>Draft genome sequence of Streptomyces cellostaticus DSM 40189, type strain for the species Streptomyces cellostaticus.</title>
        <authorList>
            <person name="Ruckert C."/>
            <person name="Winkler A."/>
            <person name="Kalinowski J."/>
            <person name="Kampfer P."/>
            <person name="Glaeser S."/>
        </authorList>
    </citation>
    <scope>NUCLEOTIDE SEQUENCE [LARGE SCALE GENOMIC DNA]</scope>
    <source>
        <strain evidence="7 8">DSM 40189</strain>
    </source>
</reference>
<dbReference type="NCBIfam" id="TIGR04516">
    <property type="entry name" value="glycosyl_450act"/>
    <property type="match status" value="1"/>
</dbReference>
<dbReference type="GO" id="GO:0008194">
    <property type="term" value="F:UDP-glycosyltransferase activity"/>
    <property type="evidence" value="ECO:0007669"/>
    <property type="project" value="InterPro"/>
</dbReference>
<dbReference type="GO" id="GO:0016758">
    <property type="term" value="F:hexosyltransferase activity"/>
    <property type="evidence" value="ECO:0007669"/>
    <property type="project" value="UniProtKB-ARBA"/>
</dbReference>
<evidence type="ECO:0000256" key="4">
    <source>
        <dbReference type="ARBA" id="ARBA00023194"/>
    </source>
</evidence>
<gene>
    <name evidence="7" type="ORF">AQI88_25955</name>
</gene>
<name>A0A117PUZ7_9ACTN</name>
<dbReference type="OrthoDB" id="3863369at2"/>
<evidence type="ECO:0000256" key="2">
    <source>
        <dbReference type="ARBA" id="ARBA00022676"/>
    </source>
</evidence>
<feature type="domain" description="Erythromycin biosynthesis protein CIII-like C-terminal" evidence="5">
    <location>
        <begin position="273"/>
        <end position="416"/>
    </location>
</feature>
<dbReference type="EMBL" id="LMWL01000047">
    <property type="protein sequence ID" value="KUM93528.1"/>
    <property type="molecule type" value="Genomic_DNA"/>
</dbReference>
<comment type="similarity">
    <text evidence="1">Belongs to the glycosyltransferase 28 family.</text>
</comment>
<dbReference type="SUPFAM" id="SSF53756">
    <property type="entry name" value="UDP-Glycosyltransferase/glycogen phosphorylase"/>
    <property type="match status" value="1"/>
</dbReference>
<evidence type="ECO:0000313" key="8">
    <source>
        <dbReference type="Proteomes" id="UP000054241"/>
    </source>
</evidence>
<keyword evidence="3 7" id="KW-0808">Transferase</keyword>
<dbReference type="InterPro" id="IPR030953">
    <property type="entry name" value="Glycosyl_450act"/>
</dbReference>
<dbReference type="Gene3D" id="3.40.50.2000">
    <property type="entry name" value="Glycogen Phosphorylase B"/>
    <property type="match status" value="2"/>
</dbReference>
<comment type="caution">
    <text evidence="7">The sequence shown here is derived from an EMBL/GenBank/DDBJ whole genome shotgun (WGS) entry which is preliminary data.</text>
</comment>
<dbReference type="Pfam" id="PF21036">
    <property type="entry name" value="EryCIII-like_N"/>
    <property type="match status" value="1"/>
</dbReference>
<dbReference type="GO" id="GO:0017000">
    <property type="term" value="P:antibiotic biosynthetic process"/>
    <property type="evidence" value="ECO:0007669"/>
    <property type="project" value="UniProtKB-KW"/>
</dbReference>
<dbReference type="PANTHER" id="PTHR48050">
    <property type="entry name" value="STEROL 3-BETA-GLUCOSYLTRANSFERASE"/>
    <property type="match status" value="1"/>
</dbReference>
<dbReference type="RefSeq" id="WP_067003666.1">
    <property type="nucleotide sequence ID" value="NZ_BNDU01000005.1"/>
</dbReference>
<evidence type="ECO:0000313" key="7">
    <source>
        <dbReference type="EMBL" id="KUM93528.1"/>
    </source>
</evidence>
<keyword evidence="4" id="KW-0045">Antibiotic biosynthesis</keyword>
<accession>A0A117PUZ7</accession>
<dbReference type="AlphaFoldDB" id="A0A117PUZ7"/>